<protein>
    <recommendedName>
        <fullName evidence="3">Calponin-homology (CH) domain-containing protein</fullName>
    </recommendedName>
</protein>
<dbReference type="PROSITE" id="PS00020">
    <property type="entry name" value="ACTININ_2"/>
    <property type="match status" value="1"/>
</dbReference>
<reference evidence="4" key="1">
    <citation type="submission" date="2023-01" db="EMBL/GenBank/DDBJ databases">
        <title>Metagenome sequencing of chrysophaentin producing Chrysophaeum taylorii.</title>
        <authorList>
            <person name="Davison J."/>
            <person name="Bewley C."/>
        </authorList>
    </citation>
    <scope>NUCLEOTIDE SEQUENCE</scope>
    <source>
        <strain evidence="4">NIES-1699</strain>
    </source>
</reference>
<proteinExistence type="predicted"/>
<evidence type="ECO:0000256" key="1">
    <source>
        <dbReference type="ARBA" id="ARBA00022737"/>
    </source>
</evidence>
<dbReference type="SMART" id="SM00033">
    <property type="entry name" value="CH"/>
    <property type="match status" value="2"/>
</dbReference>
<keyword evidence="1" id="KW-0677">Repeat</keyword>
<dbReference type="Proteomes" id="UP001230188">
    <property type="component" value="Unassembled WGS sequence"/>
</dbReference>
<dbReference type="GO" id="GO:0003779">
    <property type="term" value="F:actin binding"/>
    <property type="evidence" value="ECO:0007669"/>
    <property type="project" value="UniProtKB-KW"/>
</dbReference>
<gene>
    <name evidence="4" type="ORF">CTAYLR_007746</name>
</gene>
<evidence type="ECO:0000256" key="2">
    <source>
        <dbReference type="ARBA" id="ARBA00023203"/>
    </source>
</evidence>
<organism evidence="4 5">
    <name type="scientific">Chrysophaeum taylorii</name>
    <dbReference type="NCBI Taxonomy" id="2483200"/>
    <lineage>
        <taxon>Eukaryota</taxon>
        <taxon>Sar</taxon>
        <taxon>Stramenopiles</taxon>
        <taxon>Ochrophyta</taxon>
        <taxon>Pelagophyceae</taxon>
        <taxon>Pelagomonadales</taxon>
        <taxon>Pelagomonadaceae</taxon>
        <taxon>Chrysophaeum</taxon>
    </lineage>
</organism>
<dbReference type="Gene3D" id="1.10.418.10">
    <property type="entry name" value="Calponin-like domain"/>
    <property type="match status" value="2"/>
</dbReference>
<dbReference type="AlphaFoldDB" id="A0AAD7XK37"/>
<evidence type="ECO:0000259" key="3">
    <source>
        <dbReference type="PROSITE" id="PS50021"/>
    </source>
</evidence>
<feature type="domain" description="Calponin-homology (CH)" evidence="3">
    <location>
        <begin position="127"/>
        <end position="229"/>
    </location>
</feature>
<dbReference type="PANTHER" id="PTHR11915">
    <property type="entry name" value="SPECTRIN/FILAMIN RELATED CYTOSKELETAL PROTEIN"/>
    <property type="match status" value="1"/>
</dbReference>
<accession>A0AAD7XK37</accession>
<dbReference type="SUPFAM" id="SSF47576">
    <property type="entry name" value="Calponin-homology domain, CH-domain"/>
    <property type="match status" value="1"/>
</dbReference>
<keyword evidence="5" id="KW-1185">Reference proteome</keyword>
<name>A0AAD7XK37_9STRA</name>
<evidence type="ECO:0000313" key="5">
    <source>
        <dbReference type="Proteomes" id="UP001230188"/>
    </source>
</evidence>
<dbReference type="SUPFAM" id="SSF53187">
    <property type="entry name" value="Zn-dependent exopeptidases"/>
    <property type="match status" value="1"/>
</dbReference>
<dbReference type="InterPro" id="IPR001715">
    <property type="entry name" value="CH_dom"/>
</dbReference>
<dbReference type="Gene3D" id="3.40.630.10">
    <property type="entry name" value="Zn peptidases"/>
    <property type="match status" value="1"/>
</dbReference>
<dbReference type="PROSITE" id="PS50021">
    <property type="entry name" value="CH"/>
    <property type="match status" value="2"/>
</dbReference>
<dbReference type="Gene3D" id="3.30.70.360">
    <property type="match status" value="1"/>
</dbReference>
<comment type="caution">
    <text evidence="4">The sequence shown here is derived from an EMBL/GenBank/DDBJ whole genome shotgun (WGS) entry which is preliminary data.</text>
</comment>
<evidence type="ECO:0000313" key="4">
    <source>
        <dbReference type="EMBL" id="KAJ8601276.1"/>
    </source>
</evidence>
<dbReference type="InterPro" id="IPR036872">
    <property type="entry name" value="CH_dom_sf"/>
</dbReference>
<dbReference type="InterPro" id="IPR001589">
    <property type="entry name" value="Actinin_actin-bd_CS"/>
</dbReference>
<sequence length="750" mass="80089">MKRQRRLFTNFTNAKLADRDDVPPVTDIFEDIRDGRLLYALLEELSGQSLAPLGKVKAKGKGGKPLTRIDHVANLSISFRYIKQTTKIVGIGPGDIADGNPNLILGLLWSIIVFFTAKDLGGIDDVSALKKKILKWCQKRTEKNDDVRIRNLGDSFMHGRAFHAILNDVDPVAFPYAPGPSATDNFKLAFGEASSRYGVPELLDGDDEDCWKDEQSMVTYLSEMMKRLPEHAEDLSPALMNWIDDHTPETTDDLDDLCSIPSVPTRDARACARCAEAIAAIMTRDGLANVEVVAPPGDGAPFVLASSQKFDKTLPTVLFVADYGVDDPSPFVWTGSPFAPEKINQGTRLRAAGASSKAGVLAPLKAIAALVRAVEERPPVNVEILLACAAPGDLQHSGRVEKFVASRYATDGDGRPPPHYALVDTPGAAASVAPGKFATVFACRGEVEVDVTVATVAPDDDDDDDRTKNDQAAAAQAVVGPLLDANLALCQVAASLRKPDTALLNVPGLVGFPEPNRFTKAVTNLTHLEAKQLAANADYPAPPQRLATLPASKWSVVEQLCFHPSISVLRLALADDSRPDPLSPFPGISSTMTIFAHLAPAFDHDDAINALRMCLEGAAPWCSKIQVAQRVPGHTGFLTDISPQFLSRLTSAAAKRFPARGAALAAAPSYLPLAAAVSRALPRVATYACGVADLDANLGAADESVSLEDLTSTIKTFAHLVFNLKGLSSTQTYGKVDASEVYVAVETAAS</sequence>
<feature type="domain" description="Calponin-homology (CH)" evidence="3">
    <location>
        <begin position="2"/>
        <end position="116"/>
    </location>
</feature>
<keyword evidence="2" id="KW-0009">Actin-binding</keyword>
<dbReference type="EMBL" id="JAQMWT010000441">
    <property type="protein sequence ID" value="KAJ8601276.1"/>
    <property type="molecule type" value="Genomic_DNA"/>
</dbReference>
<dbReference type="Pfam" id="PF00307">
    <property type="entry name" value="CH"/>
    <property type="match status" value="2"/>
</dbReference>